<dbReference type="Pfam" id="PF00665">
    <property type="entry name" value="rve"/>
    <property type="match status" value="1"/>
</dbReference>
<name>A0A6A3A1U7_HIBSY</name>
<dbReference type="InterPro" id="IPR039299">
    <property type="entry name" value="SEOA"/>
</dbReference>
<feature type="domain" description="Integrase catalytic" evidence="2">
    <location>
        <begin position="351"/>
        <end position="521"/>
    </location>
</feature>
<dbReference type="InterPro" id="IPR012337">
    <property type="entry name" value="RNaseH-like_sf"/>
</dbReference>
<organism evidence="3 4">
    <name type="scientific">Hibiscus syriacus</name>
    <name type="common">Rose of Sharon</name>
    <dbReference type="NCBI Taxonomy" id="106335"/>
    <lineage>
        <taxon>Eukaryota</taxon>
        <taxon>Viridiplantae</taxon>
        <taxon>Streptophyta</taxon>
        <taxon>Embryophyta</taxon>
        <taxon>Tracheophyta</taxon>
        <taxon>Spermatophyta</taxon>
        <taxon>Magnoliopsida</taxon>
        <taxon>eudicotyledons</taxon>
        <taxon>Gunneridae</taxon>
        <taxon>Pentapetalae</taxon>
        <taxon>rosids</taxon>
        <taxon>malvids</taxon>
        <taxon>Malvales</taxon>
        <taxon>Malvaceae</taxon>
        <taxon>Malvoideae</taxon>
        <taxon>Hibiscus</taxon>
    </lineage>
</organism>
<dbReference type="Pfam" id="PF14223">
    <property type="entry name" value="Retrotran_gag_2"/>
    <property type="match status" value="1"/>
</dbReference>
<comment type="caution">
    <text evidence="3">The sequence shown here is derived from an EMBL/GenBank/DDBJ whole genome shotgun (WGS) entry which is preliminary data.</text>
</comment>
<feature type="compositionally biased region" description="Basic and acidic residues" evidence="1">
    <location>
        <begin position="172"/>
        <end position="183"/>
    </location>
</feature>
<dbReference type="InterPro" id="IPR027942">
    <property type="entry name" value="SEO_N"/>
</dbReference>
<accession>A0A6A3A1U7</accession>
<dbReference type="Pfam" id="PF25597">
    <property type="entry name" value="SH3_retrovirus"/>
    <property type="match status" value="1"/>
</dbReference>
<dbReference type="GO" id="GO:0010088">
    <property type="term" value="P:phloem development"/>
    <property type="evidence" value="ECO:0007669"/>
    <property type="project" value="InterPro"/>
</dbReference>
<dbReference type="Pfam" id="PF14576">
    <property type="entry name" value="SEO_N"/>
    <property type="match status" value="1"/>
</dbReference>
<dbReference type="InterPro" id="IPR036397">
    <property type="entry name" value="RNaseH_sf"/>
</dbReference>
<dbReference type="SUPFAM" id="SSF53098">
    <property type="entry name" value="Ribonuclease H-like"/>
    <property type="match status" value="1"/>
</dbReference>
<dbReference type="InterPro" id="IPR001584">
    <property type="entry name" value="Integrase_cat-core"/>
</dbReference>
<feature type="region of interest" description="Disordered" evidence="1">
    <location>
        <begin position="592"/>
        <end position="611"/>
    </location>
</feature>
<dbReference type="Pfam" id="PF07727">
    <property type="entry name" value="RVT_2"/>
    <property type="match status" value="2"/>
</dbReference>
<dbReference type="GO" id="GO:0003676">
    <property type="term" value="F:nucleic acid binding"/>
    <property type="evidence" value="ECO:0007669"/>
    <property type="project" value="InterPro"/>
</dbReference>
<evidence type="ECO:0000313" key="3">
    <source>
        <dbReference type="EMBL" id="KAE8697282.1"/>
    </source>
</evidence>
<sequence length="1689" mass="191353">MAADEGKVKIEKFDGADFGFWKMQIEDFLYQKNLYQPLLGKQSEGMKNEDWALLDRQALGVIRLTLSRNVAFNIAKEKTTTGLMTALSSMYEKLSTLNKVHLMRRLFNLRMTEGASVAQHLNELNTITTQLTVSSSSGNIKLKFDDVRDLVLSEEIRRRESGEASTSSALHTESRGRTSERNSNRPLQKRLPAPKKNTGAQESANMEETGDTMILSVNSPIESWILDSGASFHSTPCQEIMENYVSGQLDGEGYSTTFSGCEWKITKGALVIARGKKTGTLYVTSNLENIIAVADADGKSNLWHQRLGHMSEKGMKTLLSKGKLPDLKNLDVGLCEDCIFGKQKKVSFAKIGKTPKVEKLELVHTDVWGPSPVPSLVGSLYYVTFIDDSTRKVWVYFLKKKSEVFDTFRKWKAMVENENGMKVKRLRSDNGGEYRNRRFRDFCANNGIKMETTVPMTPQQNGVAERMNRTLNERARSMRIHAGLPKFLWVEAINTAAYLINRGPSVPLDGRIPEEVWSRKEINLSHLRVFGCISYVHIDSAERSKLDAKSNKCAFVGYGGDEFGYRFWDYENQKIIRSRDVIFNENISPEAVQEEPDTPELRRSSRIPKPTQRYSPSLHYLLLTDNGEPECYDEAMQESASQKWIYRIKEEHDGSKRYKARLVVKAAENLHLEQLDVKTAFLHGDLEEEIYMRQPEGFIEADKKNLVCRLKKSLCQADHCCYIKRFNNSFIILLLYVDDMLVAGSDIQEIINLKQKLSKQFAMKDLGAAKQILGMRIKRDTKSGTLILSQAEYINKVLSRFNMQDAKPISTPLGVHFRLSKEQSPNTEEERAHMVKVSYASAIGSLMYAMVCTRPDIAQAVGAVSRYMNNPSKVHWEAVKWILRYLRGTTNKALCFKGGDTILTGYVDADLAGNVDIRRSTTGYIYTLGGTAVSWVSQLQKIVALSTTKAEYVVVTEASKEMVWLQSFLEELDKKQENNVLYCDSQSVIHLAKNLSFHSKTKHIQLRYHFIRSLLEDEILKLEKISGAQNPADMLTKTCDDEANSVDSFADGRFIDVRPILRIIDNVLRHLTPNIDHHALNGGQGHMDAIDDMSSSAAMDGNCMLDALAYVIHKISCEISCKCSGEGDAHATTMVLLNMLSSYSWDAKVVLTLAAFAVNFGEFWLVLQLCTTNSLAKSVALLKQLPDVLEYSHTLKPHFDALHQLIKAMMEVTKCIVEFTELPSQYISSDVPPMSVAITHIPTAAYWTIRSVVACAAQITSLVRMRHEFNTSTSEAWELSSLAHKVCSIHEHLQKILHLCYQHIDEKKQTEAYEGLKHTFGTPQLDNSKILLKIFSLSKEDPHSLLGPNKTKVHIDTLRRKHVLLLISDLDIIQDEIHVLEAVYKYERSSEVNYEIIWLPIVDSSAWNYIWLSAKVFESAIDDAMPIVVTLDPQGKVTCPNALNMLWIWGNAAFPFTTEKEASLWKAEAWTIELLIDGLEPNLFNWMRQDKVVCLYGGEDIEWIENFTSATKRLAQVLGIGLEMVYVGKNNAKERVKRIIGSINERQLSHTWEDTNVWFFWKRLESMLFSKTHHRVTNEADVIKQEVMTLLGYDGSEQGWVVFFSGTQMVRAKGDKTLNSIHSFEQWEDTAREHGFVSAIRGHLEGVADEHHCTRLILPGNSGGIAEKVVCAECGRPMEKYFMYRCCVE</sequence>
<dbReference type="Proteomes" id="UP000436088">
    <property type="component" value="Unassembled WGS sequence"/>
</dbReference>
<evidence type="ECO:0000313" key="4">
    <source>
        <dbReference type="Proteomes" id="UP000436088"/>
    </source>
</evidence>
<dbReference type="PROSITE" id="PS50994">
    <property type="entry name" value="INTEGRASE"/>
    <property type="match status" value="1"/>
</dbReference>
<dbReference type="Pfam" id="PF14577">
    <property type="entry name" value="SEO_C"/>
    <property type="match status" value="1"/>
</dbReference>
<dbReference type="InterPro" id="IPR027944">
    <property type="entry name" value="SEO_C"/>
</dbReference>
<keyword evidence="4" id="KW-1185">Reference proteome</keyword>
<dbReference type="InterPro" id="IPR025724">
    <property type="entry name" value="GAG-pre-integrase_dom"/>
</dbReference>
<dbReference type="Gene3D" id="3.30.420.10">
    <property type="entry name" value="Ribonuclease H-like superfamily/Ribonuclease H"/>
    <property type="match status" value="1"/>
</dbReference>
<evidence type="ECO:0000259" key="2">
    <source>
        <dbReference type="PROSITE" id="PS50994"/>
    </source>
</evidence>
<dbReference type="Pfam" id="PF13976">
    <property type="entry name" value="gag_pre-integrs"/>
    <property type="match status" value="1"/>
</dbReference>
<dbReference type="CDD" id="cd09272">
    <property type="entry name" value="RNase_HI_RT_Ty1"/>
    <property type="match status" value="1"/>
</dbReference>
<evidence type="ECO:0000256" key="1">
    <source>
        <dbReference type="SAM" id="MobiDB-lite"/>
    </source>
</evidence>
<dbReference type="InterPro" id="IPR043502">
    <property type="entry name" value="DNA/RNA_pol_sf"/>
</dbReference>
<dbReference type="GO" id="GO:0015074">
    <property type="term" value="P:DNA integration"/>
    <property type="evidence" value="ECO:0007669"/>
    <property type="project" value="InterPro"/>
</dbReference>
<proteinExistence type="predicted"/>
<reference evidence="3" key="1">
    <citation type="submission" date="2019-09" db="EMBL/GenBank/DDBJ databases">
        <title>Draft genome information of white flower Hibiscus syriacus.</title>
        <authorList>
            <person name="Kim Y.-M."/>
        </authorList>
    </citation>
    <scope>NUCLEOTIDE SEQUENCE [LARGE SCALE GENOMIC DNA]</scope>
    <source>
        <strain evidence="3">YM2019G1</strain>
    </source>
</reference>
<dbReference type="PANTHER" id="PTHR33232:SF12">
    <property type="entry name" value="PROTEIN SIEVE ELEMENT OCCLUSION B-LIKE"/>
    <property type="match status" value="1"/>
</dbReference>
<dbReference type="EMBL" id="VEPZ02001051">
    <property type="protein sequence ID" value="KAE8697282.1"/>
    <property type="molecule type" value="Genomic_DNA"/>
</dbReference>
<gene>
    <name evidence="3" type="ORF">F3Y22_tig00110621pilonHSYRG00014</name>
</gene>
<dbReference type="InterPro" id="IPR013103">
    <property type="entry name" value="RVT_2"/>
</dbReference>
<dbReference type="SUPFAM" id="SSF56672">
    <property type="entry name" value="DNA/RNA polymerases"/>
    <property type="match status" value="1"/>
</dbReference>
<feature type="region of interest" description="Disordered" evidence="1">
    <location>
        <begin position="161"/>
        <end position="207"/>
    </location>
</feature>
<dbReference type="InterPro" id="IPR057670">
    <property type="entry name" value="SH3_retrovirus"/>
</dbReference>
<dbReference type="PANTHER" id="PTHR33232">
    <property type="entry name" value="PROTEIN SIEVE ELEMENT OCCLUSION B-LIKE"/>
    <property type="match status" value="1"/>
</dbReference>
<protein>
    <submittedName>
        <fullName evidence="3">Omega-6 fatty acid desaturase, endoplasmic reticulum isozyme 1</fullName>
    </submittedName>
</protein>